<dbReference type="InterPro" id="IPR002048">
    <property type="entry name" value="EF_hand_dom"/>
</dbReference>
<dbReference type="PROSITE" id="PS50222">
    <property type="entry name" value="EF_HAND_2"/>
    <property type="match status" value="1"/>
</dbReference>
<evidence type="ECO:0000259" key="4">
    <source>
        <dbReference type="PROSITE" id="PS50222"/>
    </source>
</evidence>
<keyword evidence="2" id="KW-0175">Coiled coil</keyword>
<feature type="region of interest" description="Disordered" evidence="3">
    <location>
        <begin position="1"/>
        <end position="44"/>
    </location>
</feature>
<evidence type="ECO:0000313" key="6">
    <source>
        <dbReference type="Proteomes" id="UP001189429"/>
    </source>
</evidence>
<evidence type="ECO:0000256" key="1">
    <source>
        <dbReference type="ARBA" id="ARBA00022837"/>
    </source>
</evidence>
<feature type="domain" description="EF-hand" evidence="4">
    <location>
        <begin position="368"/>
        <end position="403"/>
    </location>
</feature>
<feature type="coiled-coil region" evidence="2">
    <location>
        <begin position="172"/>
        <end position="302"/>
    </location>
</feature>
<dbReference type="Gene3D" id="1.10.238.10">
    <property type="entry name" value="EF-hand"/>
    <property type="match status" value="1"/>
</dbReference>
<dbReference type="PROSITE" id="PS00018">
    <property type="entry name" value="EF_HAND_1"/>
    <property type="match status" value="1"/>
</dbReference>
<protein>
    <recommendedName>
        <fullName evidence="4">EF-hand domain-containing protein</fullName>
    </recommendedName>
</protein>
<organism evidence="5 6">
    <name type="scientific">Prorocentrum cordatum</name>
    <dbReference type="NCBI Taxonomy" id="2364126"/>
    <lineage>
        <taxon>Eukaryota</taxon>
        <taxon>Sar</taxon>
        <taxon>Alveolata</taxon>
        <taxon>Dinophyceae</taxon>
        <taxon>Prorocentrales</taxon>
        <taxon>Prorocentraceae</taxon>
        <taxon>Prorocentrum</taxon>
    </lineage>
</organism>
<evidence type="ECO:0000256" key="2">
    <source>
        <dbReference type="SAM" id="Coils"/>
    </source>
</evidence>
<evidence type="ECO:0000313" key="5">
    <source>
        <dbReference type="EMBL" id="CAK0892489.1"/>
    </source>
</evidence>
<accession>A0ABN9WZZ3</accession>
<dbReference type="InterPro" id="IPR018247">
    <property type="entry name" value="EF_Hand_1_Ca_BS"/>
</dbReference>
<feature type="compositionally biased region" description="Basic and acidic residues" evidence="3">
    <location>
        <begin position="28"/>
        <end position="40"/>
    </location>
</feature>
<name>A0ABN9WZZ3_9DINO</name>
<dbReference type="SUPFAM" id="SSF47473">
    <property type="entry name" value="EF-hand"/>
    <property type="match status" value="1"/>
</dbReference>
<comment type="caution">
    <text evidence="5">The sequence shown here is derived from an EMBL/GenBank/DDBJ whole genome shotgun (WGS) entry which is preliminary data.</text>
</comment>
<sequence>MALLCILETGPPPPHPEEAARAAASPEEAARAARPPEPDVGKLVGDLKTALAQSEERRRSAQERLDAFQADAADVERGLAERLQHFQEQLRSLKAERKRTARGMQEQRLHEELRDAEAKRDAMLHATRELEVELARGAGPLRAWSDHAAGGALAELDSLEPEGVQSALRGEVRALRVALEAVEAQREEALQTRALEREEEALREQEEAQRAEALELEAAEDRLREARARAAEGLRRRPAPDDSLAALEAARARLADAEAACRQLQESLDPLREDCGQLMALRSAAEARIAQLEKRLQVSLRSAADRALRDLWQTEHRGSAALVFVLARLCGSPRLAFMVLDSNRSGKLAMIEFDSGLRLRLCLDYEAITGMKLRALFKEFDTRRNGVLQLEDLAACHPDMWASSS</sequence>
<dbReference type="EMBL" id="CAUYUJ010019616">
    <property type="protein sequence ID" value="CAK0892489.1"/>
    <property type="molecule type" value="Genomic_DNA"/>
</dbReference>
<keyword evidence="1" id="KW-0106">Calcium</keyword>
<gene>
    <name evidence="5" type="ORF">PCOR1329_LOCUS72138</name>
</gene>
<keyword evidence="6" id="KW-1185">Reference proteome</keyword>
<dbReference type="Proteomes" id="UP001189429">
    <property type="component" value="Unassembled WGS sequence"/>
</dbReference>
<evidence type="ECO:0000256" key="3">
    <source>
        <dbReference type="SAM" id="MobiDB-lite"/>
    </source>
</evidence>
<feature type="coiled-coil region" evidence="2">
    <location>
        <begin position="44"/>
        <end position="133"/>
    </location>
</feature>
<reference evidence="5" key="1">
    <citation type="submission" date="2023-10" db="EMBL/GenBank/DDBJ databases">
        <authorList>
            <person name="Chen Y."/>
            <person name="Shah S."/>
            <person name="Dougan E. K."/>
            <person name="Thang M."/>
            <person name="Chan C."/>
        </authorList>
    </citation>
    <scope>NUCLEOTIDE SEQUENCE [LARGE SCALE GENOMIC DNA]</scope>
</reference>
<proteinExistence type="predicted"/>
<dbReference type="InterPro" id="IPR011992">
    <property type="entry name" value="EF-hand-dom_pair"/>
</dbReference>